<dbReference type="InterPro" id="IPR027417">
    <property type="entry name" value="P-loop_NTPase"/>
</dbReference>
<evidence type="ECO:0008006" key="18">
    <source>
        <dbReference type="Google" id="ProtNLM"/>
    </source>
</evidence>
<proteinExistence type="inferred from homology"/>
<dbReference type="InterPro" id="IPR036640">
    <property type="entry name" value="ABC1_TM_sf"/>
</dbReference>
<keyword evidence="10" id="KW-1133">Transmembrane helix</keyword>
<evidence type="ECO:0000313" key="17">
    <source>
        <dbReference type="Proteomes" id="UP001212841"/>
    </source>
</evidence>
<keyword evidence="6" id="KW-0547">Nucleotide-binding</keyword>
<dbReference type="GO" id="GO:0016887">
    <property type="term" value="F:ATP hydrolysis activity"/>
    <property type="evidence" value="ECO:0007669"/>
    <property type="project" value="InterPro"/>
</dbReference>
<dbReference type="FunFam" id="3.40.50.300:FF:000800">
    <property type="entry name" value="ATP-binding cassette sub-family D member 1"/>
    <property type="match status" value="1"/>
</dbReference>
<dbReference type="CDD" id="cd03223">
    <property type="entry name" value="ABCD_peroxisomal_ALDP"/>
    <property type="match status" value="1"/>
</dbReference>
<comment type="caution">
    <text evidence="16">The sequence shown here is derived from an EMBL/GenBank/DDBJ whole genome shotgun (WGS) entry which is preliminary data.</text>
</comment>
<feature type="domain" description="ABC transporter" evidence="14">
    <location>
        <begin position="449"/>
        <end position="690"/>
    </location>
</feature>
<evidence type="ECO:0000256" key="2">
    <source>
        <dbReference type="ARBA" id="ARBA00004275"/>
    </source>
</evidence>
<keyword evidence="12" id="KW-0576">Peroxisome</keyword>
<evidence type="ECO:0000256" key="3">
    <source>
        <dbReference type="ARBA" id="ARBA00008575"/>
    </source>
</evidence>
<dbReference type="PANTHER" id="PTHR11384:SF69">
    <property type="entry name" value="PEROXISOMAL LONG-CHAIN FATTY ACID IMPORT PROTEIN 1"/>
    <property type="match status" value="1"/>
</dbReference>
<evidence type="ECO:0000256" key="8">
    <source>
        <dbReference type="ARBA" id="ARBA00022840"/>
    </source>
</evidence>
<dbReference type="PROSITE" id="PS00211">
    <property type="entry name" value="ABC_TRANSPORTER_1"/>
    <property type="match status" value="1"/>
</dbReference>
<sequence length="718" mass="80585">MGKTKIVIPPHLAVYVAYYFKNKQRITRSGLALGIIALAFRIRTALNRKPLPPSQKKDETAADAQPTKGKGRRGKGGGPKGDVDALFFQRFARILKIIIPGVSSKEFWLLNTFSGFLLGRTILSLYVAELDGRIVSSLVRGQGRQFLLHIVYWMAVAVPATYTNSMLTYLQNKLAIAFRTRLTNYLHGRYLADMTFYKVGNLDDRIKNADQLITQDVSKFCHACAELYSNLSKPVLDTIIYNVQLARNVGGEGIFGLNVIVHASAWILRVLTPAFGKMVAEEQRLEGEFRFTHSRLIENAEEVALFSGQDVEKANLDRSYFSLIKHVNRIYHARIWHGMLEDFIIKYFWGAMGMVLCGIPAFFELPNANGQTDIGSRTQGFVTNRRLLLSSADAFGRIMYSYKEITELAGYTARVSELMTVFDDLSTGRFQKTLVSNANTEILTHRGEIKESDLIVFDSVPIVSPNGDVLVKSLSFEVRPGRHLLIVGPNGSGKSSLFRILGGLWPVCGGTVSKPHYKKVFYIPQRPYLSMGTLRDQVIYPDTKADMDAKGVTDKDLLTMLQIVQVGGIVEREGGWDAEKDWKDVLAGGDKQRIAMARLFYHSPRYAILDECTSSVSMDVERIMYTHAQRLGITLITVSHRPSLWRYHNWILQYDGEGGYVFTELDAERRLGLQEEKNGIEMRLVEVPKVRRRLEELRGLTKGGVGVGASGGEGRDDK</sequence>
<keyword evidence="11" id="KW-0472">Membrane</keyword>
<keyword evidence="17" id="KW-1185">Reference proteome</keyword>
<evidence type="ECO:0000259" key="15">
    <source>
        <dbReference type="PROSITE" id="PS50929"/>
    </source>
</evidence>
<dbReference type="GO" id="GO:0012505">
    <property type="term" value="C:endomembrane system"/>
    <property type="evidence" value="ECO:0007669"/>
    <property type="project" value="UniProtKB-SubCell"/>
</dbReference>
<evidence type="ECO:0000259" key="14">
    <source>
        <dbReference type="PROSITE" id="PS50893"/>
    </source>
</evidence>
<feature type="domain" description="ABC transmembrane type-1" evidence="15">
    <location>
        <begin position="116"/>
        <end position="345"/>
    </location>
</feature>
<evidence type="ECO:0000256" key="5">
    <source>
        <dbReference type="ARBA" id="ARBA00022692"/>
    </source>
</evidence>
<evidence type="ECO:0000256" key="1">
    <source>
        <dbReference type="ARBA" id="ARBA00004127"/>
    </source>
</evidence>
<dbReference type="GO" id="GO:0005324">
    <property type="term" value="F:long-chain fatty acid transmembrane transporter activity"/>
    <property type="evidence" value="ECO:0007669"/>
    <property type="project" value="TreeGrafter"/>
</dbReference>
<dbReference type="GO" id="GO:0005778">
    <property type="term" value="C:peroxisomal membrane"/>
    <property type="evidence" value="ECO:0007669"/>
    <property type="project" value="TreeGrafter"/>
</dbReference>
<dbReference type="InterPro" id="IPR003439">
    <property type="entry name" value="ABC_transporter-like_ATP-bd"/>
</dbReference>
<evidence type="ECO:0000256" key="7">
    <source>
        <dbReference type="ARBA" id="ARBA00022801"/>
    </source>
</evidence>
<feature type="region of interest" description="Disordered" evidence="13">
    <location>
        <begin position="49"/>
        <end position="78"/>
    </location>
</feature>
<dbReference type="Proteomes" id="UP001212841">
    <property type="component" value="Unassembled WGS sequence"/>
</dbReference>
<dbReference type="EMBL" id="JADGJD010002063">
    <property type="protein sequence ID" value="KAJ3035294.1"/>
    <property type="molecule type" value="Genomic_DNA"/>
</dbReference>
<dbReference type="GO" id="GO:0042760">
    <property type="term" value="P:very long-chain fatty acid catabolic process"/>
    <property type="evidence" value="ECO:0007669"/>
    <property type="project" value="TreeGrafter"/>
</dbReference>
<evidence type="ECO:0000256" key="12">
    <source>
        <dbReference type="ARBA" id="ARBA00023140"/>
    </source>
</evidence>
<dbReference type="InterPro" id="IPR050835">
    <property type="entry name" value="ABC_transporter_sub-D"/>
</dbReference>
<keyword evidence="8" id="KW-0067">ATP-binding</keyword>
<keyword evidence="7" id="KW-0378">Hydrolase</keyword>
<dbReference type="PROSITE" id="PS50929">
    <property type="entry name" value="ABC_TM1F"/>
    <property type="match status" value="1"/>
</dbReference>
<dbReference type="Pfam" id="PF06472">
    <property type="entry name" value="ABC_membrane_2"/>
    <property type="match status" value="1"/>
</dbReference>
<comment type="similarity">
    <text evidence="3">Belongs to the ABC transporter superfamily. ABCD family. Peroxisomal fatty acyl CoA transporter (TC 3.A.1.203) subfamily.</text>
</comment>
<dbReference type="PANTHER" id="PTHR11384">
    <property type="entry name" value="ATP-BINDING CASSETTE, SUB-FAMILY D MEMBER"/>
    <property type="match status" value="1"/>
</dbReference>
<dbReference type="PROSITE" id="PS50893">
    <property type="entry name" value="ABC_TRANSPORTER_2"/>
    <property type="match status" value="1"/>
</dbReference>
<reference evidence="16" key="1">
    <citation type="submission" date="2020-05" db="EMBL/GenBank/DDBJ databases">
        <title>Phylogenomic resolution of chytrid fungi.</title>
        <authorList>
            <person name="Stajich J.E."/>
            <person name="Amses K."/>
            <person name="Simmons R."/>
            <person name="Seto K."/>
            <person name="Myers J."/>
            <person name="Bonds A."/>
            <person name="Quandt C.A."/>
            <person name="Barry K."/>
            <person name="Liu P."/>
            <person name="Grigoriev I."/>
            <person name="Longcore J.E."/>
            <person name="James T.Y."/>
        </authorList>
    </citation>
    <scope>NUCLEOTIDE SEQUENCE</scope>
    <source>
        <strain evidence="16">JEL0318</strain>
    </source>
</reference>
<dbReference type="Gene3D" id="3.40.50.300">
    <property type="entry name" value="P-loop containing nucleotide triphosphate hydrolases"/>
    <property type="match status" value="1"/>
</dbReference>
<dbReference type="GO" id="GO:0015910">
    <property type="term" value="P:long-chain fatty acid import into peroxisome"/>
    <property type="evidence" value="ECO:0007669"/>
    <property type="project" value="TreeGrafter"/>
</dbReference>
<keyword evidence="5" id="KW-0812">Transmembrane</keyword>
<dbReference type="Gene3D" id="1.20.1560.10">
    <property type="entry name" value="ABC transporter type 1, transmembrane domain"/>
    <property type="match status" value="1"/>
</dbReference>
<keyword evidence="9" id="KW-1278">Translocase</keyword>
<evidence type="ECO:0000256" key="11">
    <source>
        <dbReference type="ARBA" id="ARBA00023136"/>
    </source>
</evidence>
<dbReference type="SUPFAM" id="SSF52540">
    <property type="entry name" value="P-loop containing nucleoside triphosphate hydrolases"/>
    <property type="match status" value="1"/>
</dbReference>
<evidence type="ECO:0000313" key="16">
    <source>
        <dbReference type="EMBL" id="KAJ3035294.1"/>
    </source>
</evidence>
<keyword evidence="4" id="KW-0813">Transport</keyword>
<feature type="non-terminal residue" evidence="16">
    <location>
        <position position="1"/>
    </location>
</feature>
<accession>A0AAD5S1M3</accession>
<organism evidence="16 17">
    <name type="scientific">Rhizophlyctis rosea</name>
    <dbReference type="NCBI Taxonomy" id="64517"/>
    <lineage>
        <taxon>Eukaryota</taxon>
        <taxon>Fungi</taxon>
        <taxon>Fungi incertae sedis</taxon>
        <taxon>Chytridiomycota</taxon>
        <taxon>Chytridiomycota incertae sedis</taxon>
        <taxon>Chytridiomycetes</taxon>
        <taxon>Rhizophlyctidales</taxon>
        <taxon>Rhizophlyctidaceae</taxon>
        <taxon>Rhizophlyctis</taxon>
    </lineage>
</organism>
<dbReference type="Pfam" id="PF00005">
    <property type="entry name" value="ABC_tran"/>
    <property type="match status" value="1"/>
</dbReference>
<dbReference type="GO" id="GO:0006635">
    <property type="term" value="P:fatty acid beta-oxidation"/>
    <property type="evidence" value="ECO:0007669"/>
    <property type="project" value="TreeGrafter"/>
</dbReference>
<evidence type="ECO:0000256" key="4">
    <source>
        <dbReference type="ARBA" id="ARBA00022448"/>
    </source>
</evidence>
<dbReference type="SUPFAM" id="SSF90123">
    <property type="entry name" value="ABC transporter transmembrane region"/>
    <property type="match status" value="1"/>
</dbReference>
<dbReference type="InterPro" id="IPR003593">
    <property type="entry name" value="AAA+_ATPase"/>
</dbReference>
<evidence type="ECO:0000256" key="9">
    <source>
        <dbReference type="ARBA" id="ARBA00022967"/>
    </source>
</evidence>
<dbReference type="AlphaFoldDB" id="A0AAD5S1M3"/>
<dbReference type="GO" id="GO:0140359">
    <property type="term" value="F:ABC-type transporter activity"/>
    <property type="evidence" value="ECO:0007669"/>
    <property type="project" value="InterPro"/>
</dbReference>
<dbReference type="GO" id="GO:0007031">
    <property type="term" value="P:peroxisome organization"/>
    <property type="evidence" value="ECO:0007669"/>
    <property type="project" value="TreeGrafter"/>
</dbReference>
<evidence type="ECO:0000256" key="13">
    <source>
        <dbReference type="SAM" id="MobiDB-lite"/>
    </source>
</evidence>
<dbReference type="InterPro" id="IPR011527">
    <property type="entry name" value="ABC1_TM_dom"/>
</dbReference>
<evidence type="ECO:0000256" key="10">
    <source>
        <dbReference type="ARBA" id="ARBA00022989"/>
    </source>
</evidence>
<evidence type="ECO:0000256" key="6">
    <source>
        <dbReference type="ARBA" id="ARBA00022741"/>
    </source>
</evidence>
<protein>
    <recommendedName>
        <fullName evidence="18">ABC transporter domain-containing protein</fullName>
    </recommendedName>
</protein>
<name>A0AAD5S1M3_9FUNG</name>
<dbReference type="GO" id="GO:0005524">
    <property type="term" value="F:ATP binding"/>
    <property type="evidence" value="ECO:0007669"/>
    <property type="project" value="UniProtKB-KW"/>
</dbReference>
<dbReference type="InterPro" id="IPR017871">
    <property type="entry name" value="ABC_transporter-like_CS"/>
</dbReference>
<dbReference type="SMART" id="SM00382">
    <property type="entry name" value="AAA"/>
    <property type="match status" value="1"/>
</dbReference>
<gene>
    <name evidence="16" type="ORF">HK097_004242</name>
</gene>
<comment type="subcellular location">
    <subcellularLocation>
        <location evidence="1">Endomembrane system</location>
        <topology evidence="1">Multi-pass membrane protein</topology>
    </subcellularLocation>
    <subcellularLocation>
        <location evidence="2">Peroxisome</location>
    </subcellularLocation>
</comment>